<dbReference type="RefSeq" id="XP_028869253.1">
    <property type="nucleotide sequence ID" value="XM_029013420.1"/>
</dbReference>
<dbReference type="GO" id="GO:0004386">
    <property type="term" value="F:helicase activity"/>
    <property type="evidence" value="ECO:0007669"/>
    <property type="project" value="UniProtKB-KW"/>
</dbReference>
<keyword evidence="1" id="KW-0347">Helicase</keyword>
<accession>A0A2H6KJ45</accession>
<dbReference type="GeneID" id="39876780"/>
<dbReference type="AlphaFoldDB" id="A0A2H6KJ45"/>
<keyword evidence="1" id="KW-0067">ATP-binding</keyword>
<gene>
    <name evidence="1" type="ORF">BOVATA_045030</name>
</gene>
<keyword evidence="1" id="KW-0547">Nucleotide-binding</keyword>
<dbReference type="EMBL" id="BDSA01000011">
    <property type="protein sequence ID" value="GBE63010.1"/>
    <property type="molecule type" value="Genomic_DNA"/>
</dbReference>
<keyword evidence="1" id="KW-0378">Hydrolase</keyword>
<name>A0A2H6KJ45_9APIC</name>
<sequence length="88" mass="9458">MEHSLQYGQAHLGAVAALGGKDSFGGCVTWFFSFLPRYRFPAISVHIRVSELLGEFGHAGLEGVEEKRVVEAVEVGGGEGSDLGFEIF</sequence>
<evidence type="ECO:0000313" key="2">
    <source>
        <dbReference type="Proteomes" id="UP000236319"/>
    </source>
</evidence>
<dbReference type="VEuPathDB" id="PiroplasmaDB:BOVATA_045030"/>
<dbReference type="Proteomes" id="UP000236319">
    <property type="component" value="Unassembled WGS sequence"/>
</dbReference>
<proteinExistence type="predicted"/>
<organism evidence="1 2">
    <name type="scientific">Babesia ovata</name>
    <dbReference type="NCBI Taxonomy" id="189622"/>
    <lineage>
        <taxon>Eukaryota</taxon>
        <taxon>Sar</taxon>
        <taxon>Alveolata</taxon>
        <taxon>Apicomplexa</taxon>
        <taxon>Aconoidasida</taxon>
        <taxon>Piroplasmida</taxon>
        <taxon>Babesiidae</taxon>
        <taxon>Babesia</taxon>
    </lineage>
</organism>
<reference evidence="1 2" key="1">
    <citation type="journal article" date="2017" name="BMC Genomics">
        <title>Whole-genome assembly of Babesia ovata and comparative genomics between closely related pathogens.</title>
        <authorList>
            <person name="Yamagishi J."/>
            <person name="Asada M."/>
            <person name="Hakimi H."/>
            <person name="Tanaka T.Q."/>
            <person name="Sugimoto C."/>
            <person name="Kawazu S."/>
        </authorList>
    </citation>
    <scope>NUCLEOTIDE SEQUENCE [LARGE SCALE GENOMIC DNA]</scope>
    <source>
        <strain evidence="1 2">Miyake</strain>
    </source>
</reference>
<protein>
    <submittedName>
        <fullName evidence="1">ATP-dependent RNA helicase mss116, putative</fullName>
    </submittedName>
</protein>
<evidence type="ECO:0000313" key="1">
    <source>
        <dbReference type="EMBL" id="GBE63010.1"/>
    </source>
</evidence>
<comment type="caution">
    <text evidence="1">The sequence shown here is derived from an EMBL/GenBank/DDBJ whole genome shotgun (WGS) entry which is preliminary data.</text>
</comment>
<keyword evidence="2" id="KW-1185">Reference proteome</keyword>